<name>A0ABU9BHQ1_9BURK</name>
<organism evidence="2 3">
    <name type="scientific">Pseudaquabacterium rugosum</name>
    <dbReference type="NCBI Taxonomy" id="2984194"/>
    <lineage>
        <taxon>Bacteria</taxon>
        <taxon>Pseudomonadati</taxon>
        <taxon>Pseudomonadota</taxon>
        <taxon>Betaproteobacteria</taxon>
        <taxon>Burkholderiales</taxon>
        <taxon>Sphaerotilaceae</taxon>
        <taxon>Pseudaquabacterium</taxon>
    </lineage>
</organism>
<dbReference type="RefSeq" id="WP_341376241.1">
    <property type="nucleotide sequence ID" value="NZ_JBBUTF010000024.1"/>
</dbReference>
<evidence type="ECO:0000313" key="2">
    <source>
        <dbReference type="EMBL" id="MEK8028457.1"/>
    </source>
</evidence>
<evidence type="ECO:0000313" key="3">
    <source>
        <dbReference type="Proteomes" id="UP001368500"/>
    </source>
</evidence>
<protein>
    <submittedName>
        <fullName evidence="2">PEP-CTERM sorting domain-containing protein</fullName>
    </submittedName>
</protein>
<keyword evidence="1" id="KW-0732">Signal</keyword>
<feature type="signal peptide" evidence="1">
    <location>
        <begin position="1"/>
        <end position="29"/>
    </location>
</feature>
<feature type="chain" id="PRO_5046041876" evidence="1">
    <location>
        <begin position="30"/>
        <end position="234"/>
    </location>
</feature>
<sequence length="234" mass="24337">MNTHPAIVSTSSLRLAALAVGLLAGTAQAAPLLQSFTENFEGTLSAWTQRSPDEAAIMVDPLNAANHVLGFNRLGSAGSIFSTADLNGSNVYTVQFDYLGLPRQGSVAGDIGGYFGVRNGTPGNREYWVAGTGSYPTLFDLIDDGQWHTYVATLRSTLVGGTVHLEFEDWDGSRGLAGDAYFDNIVFTAGGTLAQGVNGTVTVLNAVPEPGALALTALGLCAAGLAGQRRRRAG</sequence>
<comment type="caution">
    <text evidence="2">The sequence shown here is derived from an EMBL/GenBank/DDBJ whole genome shotgun (WGS) entry which is preliminary data.</text>
</comment>
<dbReference type="Proteomes" id="UP001368500">
    <property type="component" value="Unassembled WGS sequence"/>
</dbReference>
<evidence type="ECO:0000256" key="1">
    <source>
        <dbReference type="SAM" id="SignalP"/>
    </source>
</evidence>
<keyword evidence="3" id="KW-1185">Reference proteome</keyword>
<reference evidence="2 3" key="1">
    <citation type="submission" date="2024-04" db="EMBL/GenBank/DDBJ databases">
        <title>Novel species of the genus Ideonella isolated from streams.</title>
        <authorList>
            <person name="Lu H."/>
        </authorList>
    </citation>
    <scope>NUCLEOTIDE SEQUENCE [LARGE SCALE GENOMIC DNA]</scope>
    <source>
        <strain evidence="2 3">BYS139W</strain>
    </source>
</reference>
<gene>
    <name evidence="2" type="ORF">AACH11_21060</name>
</gene>
<accession>A0ABU9BHQ1</accession>
<dbReference type="NCBIfam" id="TIGR02595">
    <property type="entry name" value="PEP_CTERM"/>
    <property type="match status" value="1"/>
</dbReference>
<proteinExistence type="predicted"/>
<dbReference type="InterPro" id="IPR013424">
    <property type="entry name" value="Ice-binding_C"/>
</dbReference>
<dbReference type="EMBL" id="JBBUTF010000024">
    <property type="protein sequence ID" value="MEK8028457.1"/>
    <property type="molecule type" value="Genomic_DNA"/>
</dbReference>